<evidence type="ECO:0000313" key="5">
    <source>
        <dbReference type="EMBL" id="GAA1862004.1"/>
    </source>
</evidence>
<gene>
    <name evidence="5" type="ORF">GCM10009836_47850</name>
</gene>
<dbReference type="GO" id="GO:0016787">
    <property type="term" value="F:hydrolase activity"/>
    <property type="evidence" value="ECO:0007669"/>
    <property type="project" value="UniProtKB-KW"/>
</dbReference>
<protein>
    <submittedName>
        <fullName evidence="5">Alpha/beta hydrolase</fullName>
    </submittedName>
</protein>
<sequence>MIARSLRVRLLRLALRALFGLPRPVKRLLAGRAVRLDGQLLDLDLQLLNRAGELLSRAAPVGQAALDEQRRQADVAAELVAEGLFDDVVVRDLTVPGADGAIPARLYVPPGLDGPSGLLVYFHGGGFVLGSIASADPLCRLLAAQAGVRVLSVEYRLAPEHPYPAALDDAIAAYRYARAHAEGLGADPGLVAVGGDSAGANLALVVAHEATEQPPAFVVALYPATDAERRGGSRVTFGTGFGITAEYLLELESMYLPEGVPTDDARGAILRAEDLSAMPPVYLATAGFDPLRDEGEELAERLRECGVPVVARRFAGLIHGYATFTAISRAAHDATFDAASALRAGLALVGSRRARPAPAPSPGRASARSRIPRRSEPYAV</sequence>
<dbReference type="SUPFAM" id="SSF53474">
    <property type="entry name" value="alpha/beta-Hydrolases"/>
    <property type="match status" value="1"/>
</dbReference>
<dbReference type="InterPro" id="IPR013094">
    <property type="entry name" value="AB_hydrolase_3"/>
</dbReference>
<dbReference type="Pfam" id="PF07859">
    <property type="entry name" value="Abhydrolase_3"/>
    <property type="match status" value="1"/>
</dbReference>
<evidence type="ECO:0000313" key="6">
    <source>
        <dbReference type="Proteomes" id="UP001500449"/>
    </source>
</evidence>
<comment type="similarity">
    <text evidence="1">Belongs to the 'GDXG' lipolytic enzyme family.</text>
</comment>
<reference evidence="5 6" key="1">
    <citation type="journal article" date="2019" name="Int. J. Syst. Evol. Microbiol.">
        <title>The Global Catalogue of Microorganisms (GCM) 10K type strain sequencing project: providing services to taxonomists for standard genome sequencing and annotation.</title>
        <authorList>
            <consortium name="The Broad Institute Genomics Platform"/>
            <consortium name="The Broad Institute Genome Sequencing Center for Infectious Disease"/>
            <person name="Wu L."/>
            <person name="Ma J."/>
        </authorList>
    </citation>
    <scope>NUCLEOTIDE SEQUENCE [LARGE SCALE GENOMIC DNA]</scope>
    <source>
        <strain evidence="5 6">JCM 16009</strain>
    </source>
</reference>
<accession>A0ABN2NBQ4</accession>
<proteinExistence type="inferred from homology"/>
<organism evidence="5 6">
    <name type="scientific">Pseudonocardia ailaonensis</name>
    <dbReference type="NCBI Taxonomy" id="367279"/>
    <lineage>
        <taxon>Bacteria</taxon>
        <taxon>Bacillati</taxon>
        <taxon>Actinomycetota</taxon>
        <taxon>Actinomycetes</taxon>
        <taxon>Pseudonocardiales</taxon>
        <taxon>Pseudonocardiaceae</taxon>
        <taxon>Pseudonocardia</taxon>
    </lineage>
</organism>
<dbReference type="Proteomes" id="UP001500449">
    <property type="component" value="Unassembled WGS sequence"/>
</dbReference>
<dbReference type="PANTHER" id="PTHR48081">
    <property type="entry name" value="AB HYDROLASE SUPERFAMILY PROTEIN C4A8.06C"/>
    <property type="match status" value="1"/>
</dbReference>
<evidence type="ECO:0000259" key="4">
    <source>
        <dbReference type="Pfam" id="PF07859"/>
    </source>
</evidence>
<keyword evidence="6" id="KW-1185">Reference proteome</keyword>
<dbReference type="InterPro" id="IPR050300">
    <property type="entry name" value="GDXG_lipolytic_enzyme"/>
</dbReference>
<feature type="region of interest" description="Disordered" evidence="3">
    <location>
        <begin position="352"/>
        <end position="380"/>
    </location>
</feature>
<dbReference type="EMBL" id="BAAAQK010000018">
    <property type="protein sequence ID" value="GAA1862004.1"/>
    <property type="molecule type" value="Genomic_DNA"/>
</dbReference>
<feature type="domain" description="Alpha/beta hydrolase fold-3" evidence="4">
    <location>
        <begin position="119"/>
        <end position="322"/>
    </location>
</feature>
<keyword evidence="2 5" id="KW-0378">Hydrolase</keyword>
<evidence type="ECO:0000256" key="3">
    <source>
        <dbReference type="SAM" id="MobiDB-lite"/>
    </source>
</evidence>
<evidence type="ECO:0000256" key="1">
    <source>
        <dbReference type="ARBA" id="ARBA00010515"/>
    </source>
</evidence>
<dbReference type="InterPro" id="IPR002168">
    <property type="entry name" value="Lipase_GDXG_HIS_AS"/>
</dbReference>
<dbReference type="Gene3D" id="3.40.50.1820">
    <property type="entry name" value="alpha/beta hydrolase"/>
    <property type="match status" value="1"/>
</dbReference>
<dbReference type="RefSeq" id="WP_344421149.1">
    <property type="nucleotide sequence ID" value="NZ_BAAAQK010000018.1"/>
</dbReference>
<name>A0ABN2NBQ4_9PSEU</name>
<comment type="caution">
    <text evidence="5">The sequence shown here is derived from an EMBL/GenBank/DDBJ whole genome shotgun (WGS) entry which is preliminary data.</text>
</comment>
<dbReference type="InterPro" id="IPR029058">
    <property type="entry name" value="AB_hydrolase_fold"/>
</dbReference>
<dbReference type="PANTHER" id="PTHR48081:SF8">
    <property type="entry name" value="ALPHA_BETA HYDROLASE FOLD-3 DOMAIN-CONTAINING PROTEIN-RELATED"/>
    <property type="match status" value="1"/>
</dbReference>
<dbReference type="PROSITE" id="PS01173">
    <property type="entry name" value="LIPASE_GDXG_HIS"/>
    <property type="match status" value="1"/>
</dbReference>
<evidence type="ECO:0000256" key="2">
    <source>
        <dbReference type="ARBA" id="ARBA00022801"/>
    </source>
</evidence>